<dbReference type="Pfam" id="PF02767">
    <property type="entry name" value="DNA_pol3_beta_2"/>
    <property type="match status" value="1"/>
</dbReference>
<dbReference type="InterPro" id="IPR000551">
    <property type="entry name" value="MerR-type_HTH_dom"/>
</dbReference>
<dbReference type="PANTHER" id="PTHR30204:SF97">
    <property type="entry name" value="MERR FAMILY REGULATORY PROTEIN"/>
    <property type="match status" value="1"/>
</dbReference>
<reference evidence="3" key="1">
    <citation type="submission" date="2022-03" db="EMBL/GenBank/DDBJ databases">
        <title>Brevibacterium spongiae sp. nov., isolated from marine sponge.</title>
        <authorList>
            <person name="Li Z."/>
            <person name="Zhang M."/>
        </authorList>
    </citation>
    <scope>NUCLEOTIDE SEQUENCE</scope>
    <source>
        <strain evidence="3">WHS-Z9</strain>
    </source>
</reference>
<feature type="domain" description="HTH merR-type" evidence="2">
    <location>
        <begin position="6"/>
        <end position="76"/>
    </location>
</feature>
<sequence length="356" mass="38951">MTDSDLMPIGTFARTVGLTASALRFYDDAGILHPDHVDAQTGYRFYSEEQINTAHRLRELRELGMPLSDVSRFFAAATASDSAESLRVLNDHMRRVSAEGARLQHVAARLTESLRSEPSAPLCALPGPFFAAAVDQLLATTTDDPRFPVLNGVRLSVEPDALILAATDRYRFTCRTLVPSRSADTKWAGTVSGDALRNTVSAIRRSSTVNLAAGDNFVHIVLEDGTVSLCSLIDEPFPDAHDFFESLPTAVHRCMIDRSQLLRTMEQRPLEKLGLRLTSSGVRVVPPDDFVDFDGTRDGSELTLWFELTTLHPAVTHALGNDLIFDVTASDQPVVLRSADDGDFTTVLMPCQAPAH</sequence>
<dbReference type="Gene3D" id="3.10.150.10">
    <property type="entry name" value="DNA Polymerase III, subunit A, domain 2"/>
    <property type="match status" value="1"/>
</dbReference>
<dbReference type="EMBL" id="CP093443">
    <property type="protein sequence ID" value="UVI34776.1"/>
    <property type="molecule type" value="Genomic_DNA"/>
</dbReference>
<gene>
    <name evidence="3" type="ORF">L1F31_11635</name>
</gene>
<accession>A0ABY5SP16</accession>
<dbReference type="InterPro" id="IPR009061">
    <property type="entry name" value="DNA-bd_dom_put_sf"/>
</dbReference>
<dbReference type="PROSITE" id="PS50937">
    <property type="entry name" value="HTH_MERR_2"/>
    <property type="match status" value="1"/>
</dbReference>
<evidence type="ECO:0000259" key="2">
    <source>
        <dbReference type="PROSITE" id="PS50937"/>
    </source>
</evidence>
<dbReference type="SUPFAM" id="SSF46955">
    <property type="entry name" value="Putative DNA-binding domain"/>
    <property type="match status" value="1"/>
</dbReference>
<dbReference type="PANTHER" id="PTHR30204">
    <property type="entry name" value="REDOX-CYCLING DRUG-SENSING TRANSCRIPTIONAL ACTIVATOR SOXR"/>
    <property type="match status" value="1"/>
</dbReference>
<dbReference type="SMART" id="SM00422">
    <property type="entry name" value="HTH_MERR"/>
    <property type="match status" value="1"/>
</dbReference>
<dbReference type="PROSITE" id="PS00552">
    <property type="entry name" value="HTH_MERR_1"/>
    <property type="match status" value="1"/>
</dbReference>
<dbReference type="Pfam" id="PF13411">
    <property type="entry name" value="MerR_1"/>
    <property type="match status" value="1"/>
</dbReference>
<protein>
    <submittedName>
        <fullName evidence="3">MerR family transcriptional regulator</fullName>
    </submittedName>
</protein>
<dbReference type="InterPro" id="IPR047057">
    <property type="entry name" value="MerR_fam"/>
</dbReference>
<dbReference type="Proteomes" id="UP001064879">
    <property type="component" value="Chromosome"/>
</dbReference>
<keyword evidence="4" id="KW-1185">Reference proteome</keyword>
<evidence type="ECO:0000256" key="1">
    <source>
        <dbReference type="ARBA" id="ARBA00023125"/>
    </source>
</evidence>
<evidence type="ECO:0000313" key="3">
    <source>
        <dbReference type="EMBL" id="UVI34776.1"/>
    </source>
</evidence>
<keyword evidence="1" id="KW-0238">DNA-binding</keyword>
<organism evidence="3 4">
    <name type="scientific">Brevibacterium spongiae</name>
    <dbReference type="NCBI Taxonomy" id="2909672"/>
    <lineage>
        <taxon>Bacteria</taxon>
        <taxon>Bacillati</taxon>
        <taxon>Actinomycetota</taxon>
        <taxon>Actinomycetes</taxon>
        <taxon>Micrococcales</taxon>
        <taxon>Brevibacteriaceae</taxon>
        <taxon>Brevibacterium</taxon>
    </lineage>
</organism>
<dbReference type="InterPro" id="IPR022637">
    <property type="entry name" value="DNA_polIII_beta_cen"/>
</dbReference>
<evidence type="ECO:0000313" key="4">
    <source>
        <dbReference type="Proteomes" id="UP001064879"/>
    </source>
</evidence>
<proteinExistence type="predicted"/>
<dbReference type="RefSeq" id="WP_265417453.1">
    <property type="nucleotide sequence ID" value="NZ_CP093443.1"/>
</dbReference>
<dbReference type="InterPro" id="IPR046938">
    <property type="entry name" value="DNA_clamp_sf"/>
</dbReference>
<name>A0ABY5SP16_9MICO</name>
<dbReference type="SUPFAM" id="SSF55979">
    <property type="entry name" value="DNA clamp"/>
    <property type="match status" value="1"/>
</dbReference>
<dbReference type="Gene3D" id="1.10.1660.10">
    <property type="match status" value="1"/>
</dbReference>